<feature type="transmembrane region" description="Helical" evidence="1">
    <location>
        <begin position="103"/>
        <end position="123"/>
    </location>
</feature>
<feature type="chain" id="PRO_5046273420" evidence="2">
    <location>
        <begin position="20"/>
        <end position="209"/>
    </location>
</feature>
<comment type="caution">
    <text evidence="3">The sequence shown here is derived from an EMBL/GenBank/DDBJ whole genome shotgun (WGS) entry which is preliminary data.</text>
</comment>
<dbReference type="EMBL" id="JAUSRB010000001">
    <property type="protein sequence ID" value="MDP9860983.1"/>
    <property type="molecule type" value="Genomic_DNA"/>
</dbReference>
<gene>
    <name evidence="3" type="ORF">J2S55_000242</name>
</gene>
<sequence>MAGAVAALGLTAYAHVAAAGPVDPAGDPVGGHTPLDARVWAMTGGTIMLAMACLWVAYSLARVDPTRSAAARVLSVAGALGLLLTAVFPAGAAPGPTPAGGEIHSWSAAVVFTALPCAGWMLGRRFRSPALSALSVLSVALLAVFLATRPGSPVADLIGGSDYHGLVERLLLPAGAALVFLAARSTGTLPGSNKGDISRLPTPALPTLT</sequence>
<organism evidence="3 4">
    <name type="scientific">Streptosporangium brasiliense</name>
    <dbReference type="NCBI Taxonomy" id="47480"/>
    <lineage>
        <taxon>Bacteria</taxon>
        <taxon>Bacillati</taxon>
        <taxon>Actinomycetota</taxon>
        <taxon>Actinomycetes</taxon>
        <taxon>Streptosporangiales</taxon>
        <taxon>Streptosporangiaceae</taxon>
        <taxon>Streptosporangium</taxon>
    </lineage>
</organism>
<feature type="transmembrane region" description="Helical" evidence="1">
    <location>
        <begin position="73"/>
        <end position="91"/>
    </location>
</feature>
<feature type="transmembrane region" description="Helical" evidence="1">
    <location>
        <begin position="170"/>
        <end position="189"/>
    </location>
</feature>
<dbReference type="Pfam" id="PF06197">
    <property type="entry name" value="DUF998"/>
    <property type="match status" value="1"/>
</dbReference>
<evidence type="ECO:0000313" key="3">
    <source>
        <dbReference type="EMBL" id="MDP9860983.1"/>
    </source>
</evidence>
<proteinExistence type="predicted"/>
<keyword evidence="1" id="KW-0472">Membrane</keyword>
<feature type="signal peptide" evidence="2">
    <location>
        <begin position="1"/>
        <end position="19"/>
    </location>
</feature>
<dbReference type="InterPro" id="IPR009339">
    <property type="entry name" value="DUF998"/>
</dbReference>
<name>A0ABT9QVH5_9ACTN</name>
<protein>
    <submittedName>
        <fullName evidence="3">Membrane protein</fullName>
    </submittedName>
</protein>
<accession>A0ABT9QVH5</accession>
<keyword evidence="1" id="KW-0812">Transmembrane</keyword>
<dbReference type="RefSeq" id="WP_306856665.1">
    <property type="nucleotide sequence ID" value="NZ_JAUSRB010000001.1"/>
</dbReference>
<feature type="transmembrane region" description="Helical" evidence="1">
    <location>
        <begin position="130"/>
        <end position="150"/>
    </location>
</feature>
<keyword evidence="4" id="KW-1185">Reference proteome</keyword>
<evidence type="ECO:0000256" key="2">
    <source>
        <dbReference type="SAM" id="SignalP"/>
    </source>
</evidence>
<dbReference type="Proteomes" id="UP001230426">
    <property type="component" value="Unassembled WGS sequence"/>
</dbReference>
<keyword evidence="1" id="KW-1133">Transmembrane helix</keyword>
<keyword evidence="2" id="KW-0732">Signal</keyword>
<feature type="transmembrane region" description="Helical" evidence="1">
    <location>
        <begin position="39"/>
        <end position="61"/>
    </location>
</feature>
<reference evidence="3 4" key="1">
    <citation type="submission" date="2023-07" db="EMBL/GenBank/DDBJ databases">
        <title>Sequencing the genomes of 1000 actinobacteria strains.</title>
        <authorList>
            <person name="Klenk H.-P."/>
        </authorList>
    </citation>
    <scope>NUCLEOTIDE SEQUENCE [LARGE SCALE GENOMIC DNA]</scope>
    <source>
        <strain evidence="3 4">DSM 44109</strain>
    </source>
</reference>
<evidence type="ECO:0000313" key="4">
    <source>
        <dbReference type="Proteomes" id="UP001230426"/>
    </source>
</evidence>
<evidence type="ECO:0000256" key="1">
    <source>
        <dbReference type="SAM" id="Phobius"/>
    </source>
</evidence>